<feature type="binding site" evidence="3">
    <location>
        <position position="155"/>
    </location>
    <ligand>
        <name>substrate</name>
    </ligand>
</feature>
<dbReference type="GO" id="GO:0005829">
    <property type="term" value="C:cytosol"/>
    <property type="evidence" value="ECO:0007669"/>
    <property type="project" value="TreeGrafter"/>
</dbReference>
<feature type="binding site" evidence="3">
    <location>
        <position position="11"/>
    </location>
    <ligand>
        <name>substrate</name>
    </ligand>
</feature>
<dbReference type="PANTHER" id="PTHR31689:SF0">
    <property type="entry name" value="DIAMINOPIMELATE EPIMERASE"/>
    <property type="match status" value="1"/>
</dbReference>
<proteinExistence type="inferred from homology"/>
<keyword evidence="3" id="KW-0028">Amino-acid biosynthesis</keyword>
<feature type="compositionally biased region" description="Basic and acidic residues" evidence="5">
    <location>
        <begin position="293"/>
        <end position="305"/>
    </location>
</feature>
<dbReference type="InterPro" id="IPR001653">
    <property type="entry name" value="DAP_epimerase_DapF"/>
</dbReference>
<comment type="subcellular location">
    <subcellularLocation>
        <location evidence="3">Cytoplasm</location>
    </subcellularLocation>
</comment>
<dbReference type="EMBL" id="FNWJ01000002">
    <property type="protein sequence ID" value="SEH14436.1"/>
    <property type="molecule type" value="Genomic_DNA"/>
</dbReference>
<dbReference type="HAMAP" id="MF_00197">
    <property type="entry name" value="DAP_epimerase"/>
    <property type="match status" value="1"/>
</dbReference>
<dbReference type="UniPathway" id="UPA00034">
    <property type="reaction ID" value="UER00025"/>
</dbReference>
<dbReference type="Proteomes" id="UP000222056">
    <property type="component" value="Unassembled WGS sequence"/>
</dbReference>
<dbReference type="RefSeq" id="WP_093118015.1">
    <property type="nucleotide sequence ID" value="NZ_FNWJ01000002.1"/>
</dbReference>
<feature type="site" description="Could be important to modulate the pK values of the two catalytic cysteine residues" evidence="3">
    <location>
        <position position="207"/>
    </location>
</feature>
<feature type="binding site" evidence="3">
    <location>
        <begin position="207"/>
        <end position="208"/>
    </location>
    <ligand>
        <name>substrate</name>
    </ligand>
</feature>
<dbReference type="GO" id="GO:0009089">
    <property type="term" value="P:lysine biosynthetic process via diaminopimelate"/>
    <property type="evidence" value="ECO:0007669"/>
    <property type="project" value="UniProtKB-UniRule"/>
</dbReference>
<feature type="binding site" evidence="3">
    <location>
        <begin position="74"/>
        <end position="75"/>
    </location>
    <ligand>
        <name>substrate</name>
    </ligand>
</feature>
<keyword evidence="7" id="KW-1185">Reference proteome</keyword>
<feature type="binding site" evidence="3">
    <location>
        <position position="189"/>
    </location>
    <ligand>
        <name>substrate</name>
    </ligand>
</feature>
<dbReference type="GO" id="GO:0008837">
    <property type="term" value="F:diaminopimelate epimerase activity"/>
    <property type="evidence" value="ECO:0007669"/>
    <property type="project" value="UniProtKB-UniRule"/>
</dbReference>
<protein>
    <recommendedName>
        <fullName evidence="3 4">Diaminopimelate epimerase</fullName>
        <shortName evidence="3">DAP epimerase</shortName>
        <ecNumber evidence="3 4">5.1.1.7</ecNumber>
    </recommendedName>
    <alternativeName>
        <fullName evidence="3">PLP-independent amino acid racemase</fullName>
    </alternativeName>
</protein>
<dbReference type="AlphaFoldDB" id="A0A1H6FUF4"/>
<dbReference type="STRING" id="29539.SAMN02745716_1632"/>
<gene>
    <name evidence="3" type="primary">dapF</name>
    <name evidence="6" type="ORF">SAMN02745716_1632</name>
</gene>
<keyword evidence="3" id="KW-0963">Cytoplasm</keyword>
<evidence type="ECO:0000313" key="7">
    <source>
        <dbReference type="Proteomes" id="UP000222056"/>
    </source>
</evidence>
<evidence type="ECO:0000256" key="2">
    <source>
        <dbReference type="ARBA" id="ARBA00023235"/>
    </source>
</evidence>
<evidence type="ECO:0000256" key="1">
    <source>
        <dbReference type="ARBA" id="ARBA00010219"/>
    </source>
</evidence>
<comment type="pathway">
    <text evidence="3">Amino-acid biosynthesis; L-lysine biosynthesis via DAP pathway; DL-2,6-diaminopimelate from LL-2,6-diaminopimelate: step 1/1.</text>
</comment>
<dbReference type="PANTHER" id="PTHR31689">
    <property type="entry name" value="DIAMINOPIMELATE EPIMERASE, CHLOROPLASTIC"/>
    <property type="match status" value="1"/>
</dbReference>
<comment type="function">
    <text evidence="3">Catalyzes the stereoinversion of LL-2,6-diaminopimelate (L,L-DAP) to meso-diaminopimelate (meso-DAP), a precursor of L-lysine and an essential component of the bacterial peptidoglycan.</text>
</comment>
<feature type="binding site" evidence="3">
    <location>
        <position position="64"/>
    </location>
    <ligand>
        <name>substrate</name>
    </ligand>
</feature>
<feature type="region of interest" description="Disordered" evidence="5">
    <location>
        <begin position="285"/>
        <end position="305"/>
    </location>
</feature>
<dbReference type="OrthoDB" id="9805408at2"/>
<sequence>MRLEKWHALGNDYLLVERERWPLPLTPAVVRMLCDRHEGVGSDGIVLIEASQEPGIVARLRIFNPDGSEAELSGNGVRQALIYLRRRGHVTHDSFSVATGKGEVRARITGPDTCVMDIGRVRLVSDSFPNGPRDGRGEVEAAGRRWRFQFVDVGNPQCSIEVGEELEALDLQAIGPAIEHSELFPKRTNVSFWRALDERTIRARIWERGVGETRSSGTGATGAAVAAVLRGMESPVRVVLDGGELEVEVGEDMHVNLRGWARPLFAAELDGDFVERLRAAADRDQAVAPRAGELQRDQHKEVPTE</sequence>
<keyword evidence="3" id="KW-0457">Lysine biosynthesis</keyword>
<evidence type="ECO:0000256" key="4">
    <source>
        <dbReference type="NCBIfam" id="TIGR00652"/>
    </source>
</evidence>
<dbReference type="SUPFAM" id="SSF54506">
    <property type="entry name" value="Diaminopimelate epimerase-like"/>
    <property type="match status" value="2"/>
</dbReference>
<dbReference type="EC" id="5.1.1.7" evidence="3 4"/>
<dbReference type="Pfam" id="PF01678">
    <property type="entry name" value="DAP_epimerase"/>
    <property type="match status" value="2"/>
</dbReference>
<comment type="caution">
    <text evidence="3">Lacks conserved residue(s) required for the propagation of feature annotation.</text>
</comment>
<evidence type="ECO:0000313" key="6">
    <source>
        <dbReference type="EMBL" id="SEH14436.1"/>
    </source>
</evidence>
<reference evidence="7" key="1">
    <citation type="submission" date="2016-10" db="EMBL/GenBank/DDBJ databases">
        <authorList>
            <person name="Varghese N."/>
            <person name="Submissions S."/>
        </authorList>
    </citation>
    <scope>NUCLEOTIDE SEQUENCE [LARGE SCALE GENOMIC DNA]</scope>
    <source>
        <strain evidence="7">ATCC 35263</strain>
    </source>
</reference>
<organism evidence="6 7">
    <name type="scientific">Thermoleophilum album</name>
    <dbReference type="NCBI Taxonomy" id="29539"/>
    <lineage>
        <taxon>Bacteria</taxon>
        <taxon>Bacillati</taxon>
        <taxon>Actinomycetota</taxon>
        <taxon>Thermoleophilia</taxon>
        <taxon>Thermoleophilales</taxon>
        <taxon>Thermoleophilaceae</taxon>
        <taxon>Thermoleophilum</taxon>
    </lineage>
</organism>
<comment type="catalytic activity">
    <reaction evidence="3">
        <text>(2S,6S)-2,6-diaminopimelate = meso-2,6-diaminopimelate</text>
        <dbReference type="Rhea" id="RHEA:15393"/>
        <dbReference type="ChEBI" id="CHEBI:57609"/>
        <dbReference type="ChEBI" id="CHEBI:57791"/>
        <dbReference type="EC" id="5.1.1.7"/>
    </reaction>
</comment>
<evidence type="ECO:0000256" key="3">
    <source>
        <dbReference type="HAMAP-Rule" id="MF_00197"/>
    </source>
</evidence>
<name>A0A1H6FUF4_THEAL</name>
<accession>A0A1H6FUF4</accession>
<dbReference type="NCBIfam" id="TIGR00652">
    <property type="entry name" value="DapF"/>
    <property type="match status" value="1"/>
</dbReference>
<comment type="similarity">
    <text evidence="1 3">Belongs to the diaminopimelate epimerase family.</text>
</comment>
<evidence type="ECO:0000256" key="5">
    <source>
        <dbReference type="SAM" id="MobiDB-lite"/>
    </source>
</evidence>
<dbReference type="Gene3D" id="3.10.310.10">
    <property type="entry name" value="Diaminopimelate Epimerase, Chain A, domain 1"/>
    <property type="match status" value="2"/>
</dbReference>
<feature type="binding site" evidence="3">
    <location>
        <begin position="217"/>
        <end position="218"/>
    </location>
    <ligand>
        <name>substrate</name>
    </ligand>
</feature>
<keyword evidence="2 3" id="KW-0413">Isomerase</keyword>
<comment type="subunit">
    <text evidence="3">Homodimer.</text>
</comment>